<dbReference type="OrthoDB" id="2058486at2"/>
<keyword evidence="1" id="KW-0472">Membrane</keyword>
<keyword evidence="3" id="KW-1185">Reference proteome</keyword>
<evidence type="ECO:0008006" key="4">
    <source>
        <dbReference type="Google" id="ProtNLM"/>
    </source>
</evidence>
<name>A0A1I5DZV9_9FIRM</name>
<dbReference type="AlphaFoldDB" id="A0A1I5DZV9"/>
<dbReference type="Proteomes" id="UP000198806">
    <property type="component" value="Unassembled WGS sequence"/>
</dbReference>
<feature type="transmembrane region" description="Helical" evidence="1">
    <location>
        <begin position="5"/>
        <end position="22"/>
    </location>
</feature>
<dbReference type="STRING" id="1527.SAMN04489757_10794"/>
<feature type="transmembrane region" description="Helical" evidence="1">
    <location>
        <begin position="28"/>
        <end position="46"/>
    </location>
</feature>
<keyword evidence="1" id="KW-1133">Transmembrane helix</keyword>
<reference evidence="2 3" key="1">
    <citation type="submission" date="2016-10" db="EMBL/GenBank/DDBJ databases">
        <authorList>
            <person name="de Groot N.N."/>
        </authorList>
    </citation>
    <scope>NUCLEOTIDE SEQUENCE [LARGE SCALE GENOMIC DNA]</scope>
    <source>
        <strain evidence="2 3">DSM 1283</strain>
    </source>
</reference>
<evidence type="ECO:0000313" key="2">
    <source>
        <dbReference type="EMBL" id="SFO04736.1"/>
    </source>
</evidence>
<gene>
    <name evidence="2" type="ORF">SAMN04489757_10794</name>
</gene>
<proteinExistence type="predicted"/>
<keyword evidence="1" id="KW-0812">Transmembrane</keyword>
<dbReference type="EMBL" id="FOWD01000007">
    <property type="protein sequence ID" value="SFO04736.1"/>
    <property type="molecule type" value="Genomic_DNA"/>
</dbReference>
<evidence type="ECO:0000256" key="1">
    <source>
        <dbReference type="SAM" id="Phobius"/>
    </source>
</evidence>
<sequence length="164" mass="19049">MLYIVFFIIALASMIILLYFNVNIIMSFLITFIILMVMNYIVGYIISKKRRKALDSDCDPERYLKMLDNHGKRHNNKPIIVSYLAVNRAAGHMLLGDYQTAKEYLEGIDHSYLSEKNGSLLAYTINLILCYYELGEIEKAEILYETSLVRLCPFGSRLKKCWRA</sequence>
<evidence type="ECO:0000313" key="3">
    <source>
        <dbReference type="Proteomes" id="UP000198806"/>
    </source>
</evidence>
<dbReference type="InterPro" id="IPR011990">
    <property type="entry name" value="TPR-like_helical_dom_sf"/>
</dbReference>
<protein>
    <recommendedName>
        <fullName evidence="4">Tetratricopeptide repeat-containing protein</fullName>
    </recommendedName>
</protein>
<accession>A0A1I5DZV9</accession>
<organism evidence="2 3">
    <name type="scientific">Anaerocolumna aminovalerica</name>
    <dbReference type="NCBI Taxonomy" id="1527"/>
    <lineage>
        <taxon>Bacteria</taxon>
        <taxon>Bacillati</taxon>
        <taxon>Bacillota</taxon>
        <taxon>Clostridia</taxon>
        <taxon>Lachnospirales</taxon>
        <taxon>Lachnospiraceae</taxon>
        <taxon>Anaerocolumna</taxon>
    </lineage>
</organism>
<dbReference type="RefSeq" id="WP_091685265.1">
    <property type="nucleotide sequence ID" value="NZ_BAABFM010000010.1"/>
</dbReference>
<dbReference type="SUPFAM" id="SSF48452">
    <property type="entry name" value="TPR-like"/>
    <property type="match status" value="1"/>
</dbReference>
<dbReference type="Gene3D" id="1.25.40.10">
    <property type="entry name" value="Tetratricopeptide repeat domain"/>
    <property type="match status" value="1"/>
</dbReference>